<gene>
    <name evidence="1" type="ORF">B0A64_09775</name>
</gene>
<accession>A0A227PBE4</accession>
<evidence type="ECO:0000313" key="2">
    <source>
        <dbReference type="Proteomes" id="UP000214684"/>
    </source>
</evidence>
<name>A0A227PBE4_9FLAO</name>
<comment type="caution">
    <text evidence="1">The sequence shown here is derived from an EMBL/GenBank/DDBJ whole genome shotgun (WGS) entry which is preliminary data.</text>
</comment>
<evidence type="ECO:0000313" key="1">
    <source>
        <dbReference type="EMBL" id="OXG07092.1"/>
    </source>
</evidence>
<organism evidence="1 2">
    <name type="scientific">Flavobacterium araucananum</name>
    <dbReference type="NCBI Taxonomy" id="946678"/>
    <lineage>
        <taxon>Bacteria</taxon>
        <taxon>Pseudomonadati</taxon>
        <taxon>Bacteroidota</taxon>
        <taxon>Flavobacteriia</taxon>
        <taxon>Flavobacteriales</taxon>
        <taxon>Flavobacteriaceae</taxon>
        <taxon>Flavobacterium</taxon>
    </lineage>
</organism>
<protein>
    <submittedName>
        <fullName evidence="1">Uncharacterized protein</fullName>
    </submittedName>
</protein>
<proteinExistence type="predicted"/>
<dbReference type="EMBL" id="MUGS01000014">
    <property type="protein sequence ID" value="OXG07092.1"/>
    <property type="molecule type" value="Genomic_DNA"/>
</dbReference>
<sequence>MLQKLQDTQYFGKKLKTKKMKPFTFILIMLINIAKVTGQVKDNQYEKLEIKNKYSIIKTLVNDKRIENEDDNVLQSYSIIYNSKKDSVVYYGLDNSFPILFVLKTEKKANNVKFLIVENKKTVDSLNIVFYSQKNKIEINKDQYYFNSGYYLFLKKNILQLKNIADLVDLLDDMLGDYPYQMSYLRDFSSNNKYRLNNNRILKADIVTFRNQVSDYKDDWEVNYLYNSKNILSSVIKKSNEEVQFKKELIKSDGLEYEYRLFRNVENRFEDNDIIKFNLKKNTYEEYNKHFQFGLLKEISTKLKRVFYKKEKVKKYNLL</sequence>
<keyword evidence="2" id="KW-1185">Reference proteome</keyword>
<dbReference type="AlphaFoldDB" id="A0A227PBE4"/>
<dbReference type="Proteomes" id="UP000214684">
    <property type="component" value="Unassembled WGS sequence"/>
</dbReference>
<reference evidence="1 2" key="1">
    <citation type="submission" date="2016-11" db="EMBL/GenBank/DDBJ databases">
        <title>Whole genomes of Flavobacteriaceae.</title>
        <authorList>
            <person name="Stine C."/>
            <person name="Li C."/>
            <person name="Tadesse D."/>
        </authorList>
    </citation>
    <scope>NUCLEOTIDE SEQUENCE [LARGE SCALE GENOMIC DNA]</scope>
    <source>
        <strain evidence="1 2">DSM 24704</strain>
    </source>
</reference>